<evidence type="ECO:0000313" key="8">
    <source>
        <dbReference type="RefSeq" id="XP_039144912.1"/>
    </source>
</evidence>
<evidence type="ECO:0000256" key="2">
    <source>
        <dbReference type="ARBA" id="ARBA00012489"/>
    </source>
</evidence>
<dbReference type="GeneID" id="120282219"/>
<reference evidence="8" key="1">
    <citation type="submission" date="2025-08" db="UniProtKB">
        <authorList>
            <consortium name="RefSeq"/>
        </authorList>
    </citation>
    <scope>IDENTIFICATION</scope>
</reference>
<name>A0AB40D2J9_DIOCR</name>
<evidence type="ECO:0000256" key="5">
    <source>
        <dbReference type="SAM" id="MobiDB-lite"/>
    </source>
</evidence>
<dbReference type="EC" id="3.4.22.49" evidence="2"/>
<proteinExistence type="predicted"/>
<dbReference type="GO" id="GO:0005634">
    <property type="term" value="C:nucleus"/>
    <property type="evidence" value="ECO:0007669"/>
    <property type="project" value="InterPro"/>
</dbReference>
<dbReference type="Proteomes" id="UP001515500">
    <property type="component" value="Chromosome 18"/>
</dbReference>
<feature type="domain" description="Peptidase C50" evidence="6">
    <location>
        <begin position="1971"/>
        <end position="2065"/>
    </location>
</feature>
<gene>
    <name evidence="8" type="primary">LOC120282219</name>
</gene>
<keyword evidence="7" id="KW-1185">Reference proteome</keyword>
<keyword evidence="3" id="KW-0378">Hydrolase</keyword>
<dbReference type="InterPro" id="IPR056933">
    <property type="entry name" value="TPR_ESP1"/>
</dbReference>
<evidence type="ECO:0000256" key="3">
    <source>
        <dbReference type="ARBA" id="ARBA00022801"/>
    </source>
</evidence>
<keyword evidence="4" id="KW-0159">Chromosome partition</keyword>
<evidence type="ECO:0000256" key="4">
    <source>
        <dbReference type="ARBA" id="ARBA00022829"/>
    </source>
</evidence>
<dbReference type="GO" id="GO:0072686">
    <property type="term" value="C:mitotic spindle"/>
    <property type="evidence" value="ECO:0007669"/>
    <property type="project" value="TreeGrafter"/>
</dbReference>
<dbReference type="Pfam" id="PF25113">
    <property type="entry name" value="TPR_ESP1_2nd"/>
    <property type="match status" value="1"/>
</dbReference>
<protein>
    <recommendedName>
        <fullName evidence="2">separase</fullName>
        <ecNumber evidence="2">3.4.22.49</ecNumber>
    </recommendedName>
</protein>
<feature type="compositionally biased region" description="Basic and acidic residues" evidence="5">
    <location>
        <begin position="1335"/>
        <end position="1361"/>
    </location>
</feature>
<evidence type="ECO:0000313" key="7">
    <source>
        <dbReference type="Proteomes" id="UP001515500"/>
    </source>
</evidence>
<comment type="catalytic activity">
    <reaction evidence="1">
        <text>All bonds known to be hydrolyzed by this endopeptidase have arginine in P1 and an acidic residue in P4. P6 is often occupied by an acidic residue or by a hydroxy-amino-acid residue, the phosphorylation of which enhances cleavage.</text>
        <dbReference type="EC" id="3.4.22.49"/>
    </reaction>
</comment>
<evidence type="ECO:0000256" key="1">
    <source>
        <dbReference type="ARBA" id="ARBA00000451"/>
    </source>
</evidence>
<dbReference type="InterPro" id="IPR056932">
    <property type="entry name" value="TPR_ESP1_2nd"/>
</dbReference>
<feature type="compositionally biased region" description="Basic residues" evidence="5">
    <location>
        <begin position="1321"/>
        <end position="1334"/>
    </location>
</feature>
<dbReference type="GO" id="GO:0051307">
    <property type="term" value="P:meiotic chromosome separation"/>
    <property type="evidence" value="ECO:0007669"/>
    <property type="project" value="TreeGrafter"/>
</dbReference>
<dbReference type="InterPro" id="IPR030397">
    <property type="entry name" value="SEPARIN_core_dom"/>
</dbReference>
<dbReference type="Pfam" id="PF03568">
    <property type="entry name" value="Separin_C"/>
    <property type="match status" value="1"/>
</dbReference>
<dbReference type="PANTHER" id="PTHR12792">
    <property type="entry name" value="EXTRA SPINDLE POLES 1-RELATED"/>
    <property type="match status" value="1"/>
</dbReference>
<dbReference type="RefSeq" id="XP_039144912.1">
    <property type="nucleotide sequence ID" value="XM_039288978.1"/>
</dbReference>
<organism evidence="7 8">
    <name type="scientific">Dioscorea cayennensis subsp. rotundata</name>
    <name type="common">White Guinea yam</name>
    <name type="synonym">Dioscorea rotundata</name>
    <dbReference type="NCBI Taxonomy" id="55577"/>
    <lineage>
        <taxon>Eukaryota</taxon>
        <taxon>Viridiplantae</taxon>
        <taxon>Streptophyta</taxon>
        <taxon>Embryophyta</taxon>
        <taxon>Tracheophyta</taxon>
        <taxon>Spermatophyta</taxon>
        <taxon>Magnoliopsida</taxon>
        <taxon>Liliopsida</taxon>
        <taxon>Dioscoreales</taxon>
        <taxon>Dioscoreaceae</taxon>
        <taxon>Dioscorea</taxon>
    </lineage>
</organism>
<dbReference type="PROSITE" id="PS51700">
    <property type="entry name" value="SEPARIN"/>
    <property type="match status" value="1"/>
</dbReference>
<evidence type="ECO:0000259" key="6">
    <source>
        <dbReference type="PROSITE" id="PS51700"/>
    </source>
</evidence>
<dbReference type="GO" id="GO:0005737">
    <property type="term" value="C:cytoplasm"/>
    <property type="evidence" value="ECO:0007669"/>
    <property type="project" value="TreeGrafter"/>
</dbReference>
<feature type="region of interest" description="Disordered" evidence="5">
    <location>
        <begin position="1297"/>
        <end position="1361"/>
    </location>
</feature>
<dbReference type="GO" id="GO:0006508">
    <property type="term" value="P:proteolysis"/>
    <property type="evidence" value="ECO:0007669"/>
    <property type="project" value="InterPro"/>
</dbReference>
<dbReference type="GO" id="GO:0004197">
    <property type="term" value="F:cysteine-type endopeptidase activity"/>
    <property type="evidence" value="ECO:0007669"/>
    <property type="project" value="InterPro"/>
</dbReference>
<dbReference type="Pfam" id="PF25110">
    <property type="entry name" value="TPR_ESP1"/>
    <property type="match status" value="1"/>
</dbReference>
<sequence>MDSDEDPSSLLALLEGSDYRGLHRRFSSFLKPFQPFLSSSATSKSTKKDKKIRDLCSKYLPFLNSVIKILSKQCSQPPKSTADRDAMAGELFSIYRLYIDCMSCVAPALVLKPYSDILWRVSYLRRLCEWGRYRETEEEGLAVLSELRSRIGGDAAKLLPEPQGDFENPELAADVVHVVSRMARCAYGKESFLEEDYLRVLALLDQVRPWLRLADSEVSEKLLGTIVWELYHCTLFIMEHFSNFNEDMLCSFCMETMAECLKSSRKLDLIKHMQMARKFCFSFEPNWAKSPLVIRSILKSALGFIVCDCKHGTVNANDILDLLYHFATKCQNQSSVICKEAEEFLLDIAADFFQVLPHIACILTFYAAGLFFEYASLKARQTDAMNEGLKSASAISLFLDNEVLLENLARSLCALRRHVKQCPNITTELPGPCIYKICDSSHEQVSLLSYVQALGFFCTPLVETIRTIWEQNYRGKDVVQLPAYVNCIQDALYQFCDVLLFGLSNASDELVDKLRKHLLAAGYGAIAGFRVALLTYGNFQKSISCVQQVITMNWLKPQDLRSVAVSLYNIGVDLYNSKNLEQASIALNLSFQAIWAHVSLLGCKYAGKADGSADDLTQDALKDSISSSCAYSSFYLDVLHQCGNESLNEILAESLLNWSSANDLSKSFFSPMVLVKQWVKIVFKEFQNSLVEDNVPMLSTILSSSSKIFSTASLGTILEQELITYAEMEARQPTFCRAMQHKITDVLLQELYLKKDYSLQRARVLVSKSRLARMDGTDGLKLSIQHLSEAISILEDFSAGPYERDMSLHQLVLTYCLRALCLEESDHDSEVFLHDISRVLKIWSNTDVTNLSLCKADIIRVIPLLYHIADLLSLKGFAQLQNEIYKHIVILYKWNNVSMEESLAILLGGRWLNHAICGSPLDEAFIAMLCKRFDIPANSIDFWMNAMKSSQPLLLGLKQKLSISSSHCAQLVNQHSGGSKSLVVTSEDVTEAASAMMAHGPVSSNSAFVAGCLYYDLSERLASSGQLVEGLLYATEALRLRKMVLFRFFKHSYHIKPSKFAPVVDIHQLEAWGSLVAIFWPDIAKEEKTAGPILSPWNILKCYLESVLQVGNLYELTRNAEDAELLFLVGKNISCVLGLPIFRVMFESLLGKLYLKRELPNLAESELNSAKQILGDCMMGTVCTHCKLILDVSLDMRFGDLKRVLSNKNGQMQPGQSEPPALGVYTSALDKLNFTEVNCPFLHCEDKNVKIVDSDDPSLKLVSISSNAAVHLSNKAKQLEACEYCSTSEPKMAFEYQSKPKHNSEVPSAFPVDNEMNPEHKKPRRSTRTRKTSKHVQEEQCSKRKDTTRTGSDHQFSHRAQSDAEGQFECLKTSNCRTRTQEQQTESTNNVCDEACRCHGAFCWRCLIMRVVEAGSVHGMIYVKREYQRRHLLLSLLHRIRKCTEACGEVHEVHKIFWRSIFILYDRKLLSEAYSEIRHCLLLELIGRESPTDLFALGRARLLYNICWFSVKQFFSKKHSSSANCCLLSDIKMPTIVSWLLQAFLVCRHVPLLLKKVTRLLAVIYLLSTFGAPFPSLVSDKLVASSWAAFFHQVSIGTGQHHKYLSILNERLDLCSSGNSELSSLAKVVREAQESLRIAPDKLEDLEEFIDDYFRRLPSITIICLCFLGSGYTFIFKNMLSLATPISSWMFFSRISSNQQPVTVILPMTQVPEETEQTSVNFDLQSIFVTRDKWICPWSSNVIDDVAPQFRSMLEESYSCSKLQVDDDISRTMYWVQKAKLNKRLENFTRSLEDLCFGTWRFLLLGDPFDCPELDRVHVKLVRELKQKLKYEALENLVQIFLSAKYELEIENWIAQLLAYRGCFARGNWEPRSFSACLSVEEVKDNISDSSYKLILKAIRELEEKHFNRRSIVLVLDADMQMLPWESLPTLRKQEVYRMPSVTSIFALLKQMHNGRGLARRNETPFPLVNPFDAYFLLNPSGDLRETQTEFEDLFKREMTEGRVCSVPPFEELASALQKHDLFIYFGHGSGEQFWPRKKIENLDRCAATLLMGCSSGSLVIKGQYTPEGPPLSYLLAGCPAIIANLWDVLSNDINRYCKVLLDAWLRDASQTDSGEELRFASLMGKARDACRFPFLTGAAPVCYGVPTRILKKDT</sequence>
<dbReference type="PANTHER" id="PTHR12792:SF0">
    <property type="entry name" value="SEPARIN"/>
    <property type="match status" value="1"/>
</dbReference>
<dbReference type="InterPro" id="IPR005314">
    <property type="entry name" value="Peptidase_C50"/>
</dbReference>
<accession>A0AB40D2J9</accession>